<comment type="cofactor">
    <cofactor evidence="1">
        <name>Zn(2+)</name>
        <dbReference type="ChEBI" id="CHEBI:29105"/>
    </cofactor>
</comment>
<dbReference type="FunCoup" id="A0A0H2S846">
    <property type="interactions" value="280"/>
</dbReference>
<dbReference type="InterPro" id="IPR018271">
    <property type="entry name" value="Ribosomal_uS14_CS"/>
</dbReference>
<dbReference type="InterPro" id="IPR001209">
    <property type="entry name" value="Ribosomal_uS14"/>
</dbReference>
<dbReference type="InterPro" id="IPR043140">
    <property type="entry name" value="Ribosomal_uS14_sf"/>
</dbReference>
<reference evidence="6 7" key="1">
    <citation type="submission" date="2015-04" db="EMBL/GenBank/DDBJ databases">
        <title>Complete genome sequence of Schizopora paradoxa KUC8140, a cosmopolitan wood degrader in East Asia.</title>
        <authorList>
            <consortium name="DOE Joint Genome Institute"/>
            <person name="Min B."/>
            <person name="Park H."/>
            <person name="Jang Y."/>
            <person name="Kim J.-J."/>
            <person name="Kim K.H."/>
            <person name="Pangilinan J."/>
            <person name="Lipzen A."/>
            <person name="Riley R."/>
            <person name="Grigoriev I.V."/>
            <person name="Spatafora J.W."/>
            <person name="Choi I.-G."/>
        </authorList>
    </citation>
    <scope>NUCLEOTIDE SEQUENCE [LARGE SCALE GENOMIC DNA]</scope>
    <source>
        <strain evidence="6 7">KUC8140</strain>
    </source>
</reference>
<dbReference type="GO" id="GO:0022627">
    <property type="term" value="C:cytosolic small ribosomal subunit"/>
    <property type="evidence" value="ECO:0007669"/>
    <property type="project" value="TreeGrafter"/>
</dbReference>
<keyword evidence="7" id="KW-1185">Reference proteome</keyword>
<evidence type="ECO:0000313" key="6">
    <source>
        <dbReference type="EMBL" id="KLO20440.1"/>
    </source>
</evidence>
<evidence type="ECO:0000313" key="7">
    <source>
        <dbReference type="Proteomes" id="UP000053477"/>
    </source>
</evidence>
<evidence type="ECO:0000256" key="4">
    <source>
        <dbReference type="ARBA" id="ARBA00022980"/>
    </source>
</evidence>
<dbReference type="NCBIfam" id="NF004424">
    <property type="entry name" value="PRK05766.1"/>
    <property type="match status" value="1"/>
</dbReference>
<dbReference type="Proteomes" id="UP000053477">
    <property type="component" value="Unassembled WGS sequence"/>
</dbReference>
<dbReference type="InParanoid" id="A0A0H2S846"/>
<name>A0A0H2S846_9AGAM</name>
<dbReference type="PANTHER" id="PTHR12010">
    <property type="entry name" value="40S RIBOSOMAL PROTEIN S29"/>
    <property type="match status" value="1"/>
</dbReference>
<protein>
    <submittedName>
        <fullName evidence="6">40S ribosomal protein S29</fullName>
    </submittedName>
</protein>
<comment type="similarity">
    <text evidence="2">Belongs to the universal ribosomal protein uS14 family.</text>
</comment>
<dbReference type="STRING" id="27342.A0A0H2S846"/>
<accession>A0A0H2S846</accession>
<dbReference type="PANTHER" id="PTHR12010:SF2">
    <property type="entry name" value="40S RIBOSOMAL PROTEIN S29"/>
    <property type="match status" value="1"/>
</dbReference>
<dbReference type="Pfam" id="PF00253">
    <property type="entry name" value="Ribosomal_S14"/>
    <property type="match status" value="1"/>
</dbReference>
<dbReference type="GO" id="GO:0008270">
    <property type="term" value="F:zinc ion binding"/>
    <property type="evidence" value="ECO:0007669"/>
    <property type="project" value="InterPro"/>
</dbReference>
<evidence type="ECO:0000256" key="1">
    <source>
        <dbReference type="ARBA" id="ARBA00001947"/>
    </source>
</evidence>
<dbReference type="FunFam" id="4.10.830.10:FF:000002">
    <property type="entry name" value="40S ribosomal protein S29"/>
    <property type="match status" value="1"/>
</dbReference>
<dbReference type="OrthoDB" id="10252683at2759"/>
<dbReference type="PROSITE" id="PS00527">
    <property type="entry name" value="RIBOSOMAL_S14"/>
    <property type="match status" value="1"/>
</dbReference>
<dbReference type="EMBL" id="KQ085882">
    <property type="protein sequence ID" value="KLO20440.1"/>
    <property type="molecule type" value="Genomic_DNA"/>
</dbReference>
<keyword evidence="5" id="KW-0687">Ribonucleoprotein</keyword>
<organism evidence="6 7">
    <name type="scientific">Schizopora paradoxa</name>
    <dbReference type="NCBI Taxonomy" id="27342"/>
    <lineage>
        <taxon>Eukaryota</taxon>
        <taxon>Fungi</taxon>
        <taxon>Dikarya</taxon>
        <taxon>Basidiomycota</taxon>
        <taxon>Agaricomycotina</taxon>
        <taxon>Agaricomycetes</taxon>
        <taxon>Hymenochaetales</taxon>
        <taxon>Schizoporaceae</taxon>
        <taxon>Schizopora</taxon>
    </lineage>
</organism>
<dbReference type="GO" id="GO:0002181">
    <property type="term" value="P:cytoplasmic translation"/>
    <property type="evidence" value="ECO:0007669"/>
    <property type="project" value="TreeGrafter"/>
</dbReference>
<dbReference type="GO" id="GO:0003735">
    <property type="term" value="F:structural constituent of ribosome"/>
    <property type="evidence" value="ECO:0007669"/>
    <property type="project" value="InterPro"/>
</dbReference>
<sequence length="56" mass="6640">MTHDAIWNSRPKIFGKGSRQCRKCFHQAGLIRKYGLDLCRQCFRENSKKIGFEKHN</sequence>
<keyword evidence="3" id="KW-0862">Zinc</keyword>
<dbReference type="InterPro" id="IPR039744">
    <property type="entry name" value="RIbosomal_uS14_euk_arc"/>
</dbReference>
<evidence type="ECO:0000256" key="5">
    <source>
        <dbReference type="ARBA" id="ARBA00023274"/>
    </source>
</evidence>
<evidence type="ECO:0000256" key="2">
    <source>
        <dbReference type="ARBA" id="ARBA00009083"/>
    </source>
</evidence>
<dbReference type="AlphaFoldDB" id="A0A0H2S846"/>
<proteinExistence type="inferred from homology"/>
<evidence type="ECO:0000256" key="3">
    <source>
        <dbReference type="ARBA" id="ARBA00022833"/>
    </source>
</evidence>
<dbReference type="Gene3D" id="4.10.830.10">
    <property type="entry name" value="30s Ribosomal Protein S14, Chain N"/>
    <property type="match status" value="1"/>
</dbReference>
<keyword evidence="4 6" id="KW-0689">Ribosomal protein</keyword>
<gene>
    <name evidence="6" type="ORF">SCHPADRAFT_841522</name>
</gene>